<dbReference type="PANTHER" id="PTHR32328">
    <property type="entry name" value="L-SERYL-TRNA(SEC) SELENIUM TRANSFERASE"/>
    <property type="match status" value="1"/>
</dbReference>
<dbReference type="InterPro" id="IPR015424">
    <property type="entry name" value="PyrdxlP-dep_Trfase"/>
</dbReference>
<keyword evidence="2" id="KW-0663">Pyridoxal phosphate</keyword>
<name>A0A381SAF5_9ZZZZ</name>
<accession>A0A381SAF5</accession>
<sequence>MTSANSNLFDDLGLDRVINGRSWVTILGGSRMVPEVSQAMYDAADTFIDFNELNKRAGERIAEYTGAEAGLVVSGASGGLLMQAAACMAGSDPDLIVQLPDTTGMKDEILIHDKHRFGYEICYRTSGAKLKQWGTGEEPLSEQLRSAIDEQTAAVAYVFGPWLSCELSLEEVVAIARERDVPVLVDGAAMLPPAENLRRYIDEGADMVTFSGGKGVRGPQSTGILAGRADLIEAARLNMSPHAGVGRTSKVAKEEIAGLLVALERFVSMDHEEEWAIWREWSETIVAAGKDIFGLKSVIEDGDPNRQGPTAVFYFDEDWDGSPSSVIQERLTAGSTPIHVGTGSYADELYVSPVALEPGEAEVVAEALRAEFLSNN</sequence>
<dbReference type="Gene3D" id="3.40.640.10">
    <property type="entry name" value="Type I PLP-dependent aspartate aminotransferase-like (Major domain)"/>
    <property type="match status" value="1"/>
</dbReference>
<evidence type="ECO:0000313" key="3">
    <source>
        <dbReference type="EMBL" id="SVA01016.1"/>
    </source>
</evidence>
<comment type="cofactor">
    <cofactor evidence="1">
        <name>pyridoxal 5'-phosphate</name>
        <dbReference type="ChEBI" id="CHEBI:597326"/>
    </cofactor>
</comment>
<dbReference type="GO" id="GO:0004125">
    <property type="term" value="F:L-seryl-tRNA(Sec) selenium transferase activity"/>
    <property type="evidence" value="ECO:0007669"/>
    <property type="project" value="TreeGrafter"/>
</dbReference>
<proteinExistence type="predicted"/>
<dbReference type="EMBL" id="UINC01002860">
    <property type="protein sequence ID" value="SVA01016.1"/>
    <property type="molecule type" value="Genomic_DNA"/>
</dbReference>
<evidence type="ECO:0008006" key="4">
    <source>
        <dbReference type="Google" id="ProtNLM"/>
    </source>
</evidence>
<dbReference type="PANTHER" id="PTHR32328:SF0">
    <property type="entry name" value="L-SERYL-TRNA(SEC) SELENIUM TRANSFERASE"/>
    <property type="match status" value="1"/>
</dbReference>
<evidence type="ECO:0000256" key="1">
    <source>
        <dbReference type="ARBA" id="ARBA00001933"/>
    </source>
</evidence>
<evidence type="ECO:0000256" key="2">
    <source>
        <dbReference type="ARBA" id="ARBA00022898"/>
    </source>
</evidence>
<gene>
    <name evidence="3" type="ORF">METZ01_LOCUS53870</name>
</gene>
<dbReference type="InterPro" id="IPR015421">
    <property type="entry name" value="PyrdxlP-dep_Trfase_major"/>
</dbReference>
<protein>
    <recommendedName>
        <fullName evidence="4">Aminotransferase class V domain-containing protein</fullName>
    </recommendedName>
</protein>
<organism evidence="3">
    <name type="scientific">marine metagenome</name>
    <dbReference type="NCBI Taxonomy" id="408172"/>
    <lineage>
        <taxon>unclassified sequences</taxon>
        <taxon>metagenomes</taxon>
        <taxon>ecological metagenomes</taxon>
    </lineage>
</organism>
<reference evidence="3" key="1">
    <citation type="submission" date="2018-05" db="EMBL/GenBank/DDBJ databases">
        <authorList>
            <person name="Lanie J.A."/>
            <person name="Ng W.-L."/>
            <person name="Kazmierczak K.M."/>
            <person name="Andrzejewski T.M."/>
            <person name="Davidsen T.M."/>
            <person name="Wayne K.J."/>
            <person name="Tettelin H."/>
            <person name="Glass J.I."/>
            <person name="Rusch D."/>
            <person name="Podicherti R."/>
            <person name="Tsui H.-C.T."/>
            <person name="Winkler M.E."/>
        </authorList>
    </citation>
    <scope>NUCLEOTIDE SEQUENCE</scope>
</reference>
<dbReference type="InterPro" id="IPR018319">
    <property type="entry name" value="SelA-like"/>
</dbReference>
<dbReference type="AlphaFoldDB" id="A0A381SAF5"/>
<dbReference type="SUPFAM" id="SSF53383">
    <property type="entry name" value="PLP-dependent transferases"/>
    <property type="match status" value="1"/>
</dbReference>
<dbReference type="Pfam" id="PF03841">
    <property type="entry name" value="SelA"/>
    <property type="match status" value="1"/>
</dbReference>